<comment type="caution">
    <text evidence="4">The sequence shown here is derived from an EMBL/GenBank/DDBJ whole genome shotgun (WGS) entry which is preliminary data.</text>
</comment>
<dbReference type="SUPFAM" id="SSF52218">
    <property type="entry name" value="Flavoproteins"/>
    <property type="match status" value="1"/>
</dbReference>
<protein>
    <submittedName>
        <fullName evidence="4">NAD(P)H-dependent oxidoreductase</fullName>
    </submittedName>
</protein>
<organism evidence="4 5">
    <name type="scientific">Galbibacter pacificus</name>
    <dbReference type="NCBI Taxonomy" id="2996052"/>
    <lineage>
        <taxon>Bacteria</taxon>
        <taxon>Pseudomonadati</taxon>
        <taxon>Bacteroidota</taxon>
        <taxon>Flavobacteriia</taxon>
        <taxon>Flavobacteriales</taxon>
        <taxon>Flavobacteriaceae</taxon>
        <taxon>Galbibacter</taxon>
    </lineage>
</organism>
<dbReference type="PANTHER" id="PTHR10204">
    <property type="entry name" value="NAD P H OXIDOREDUCTASE-RELATED"/>
    <property type="match status" value="1"/>
</dbReference>
<evidence type="ECO:0000256" key="1">
    <source>
        <dbReference type="ARBA" id="ARBA00006252"/>
    </source>
</evidence>
<evidence type="ECO:0000256" key="2">
    <source>
        <dbReference type="ARBA" id="ARBA00023002"/>
    </source>
</evidence>
<comment type="similarity">
    <text evidence="1">Belongs to the NAD(P)H dehydrogenase (quinone) family.</text>
</comment>
<keyword evidence="5" id="KW-1185">Reference proteome</keyword>
<dbReference type="RefSeq" id="WP_277899760.1">
    <property type="nucleotide sequence ID" value="NZ_JAPMUA010000003.1"/>
</dbReference>
<evidence type="ECO:0000259" key="3">
    <source>
        <dbReference type="Pfam" id="PF02525"/>
    </source>
</evidence>
<dbReference type="Proteomes" id="UP001153642">
    <property type="component" value="Unassembled WGS sequence"/>
</dbReference>
<dbReference type="InterPro" id="IPR029039">
    <property type="entry name" value="Flavoprotein-like_sf"/>
</dbReference>
<accession>A0ABT6FST4</accession>
<dbReference type="InterPro" id="IPR051545">
    <property type="entry name" value="NAD(P)H_dehydrogenase_qn"/>
</dbReference>
<evidence type="ECO:0000313" key="4">
    <source>
        <dbReference type="EMBL" id="MDG3586334.1"/>
    </source>
</evidence>
<dbReference type="InterPro" id="IPR003680">
    <property type="entry name" value="Flavodoxin_fold"/>
</dbReference>
<dbReference type="Gene3D" id="3.40.50.360">
    <property type="match status" value="1"/>
</dbReference>
<reference evidence="4" key="1">
    <citation type="submission" date="2022-11" db="EMBL/GenBank/DDBJ databases">
        <title>High-quality draft genome sequence of Galbibacter sp. strain CMA-7.</title>
        <authorList>
            <person name="Wei L."/>
            <person name="Dong C."/>
            <person name="Shao Z."/>
        </authorList>
    </citation>
    <scope>NUCLEOTIDE SEQUENCE</scope>
    <source>
        <strain evidence="4">CMA-7</strain>
    </source>
</reference>
<sequence>MKHLIIYAHPNTRSLNGHIKQVIVEHLAKNGHEVKVRDLYQQNFNPILSLEDLEGQRIGQVEKDVKIEQNCIVWADCIIFIHPIWWTGLPAVLKGYIDRVFSYGFAYRYDHGIQKGLLEGKQAVVINTQGKSHAEYGDLGMDKALKLTSDRGIYTYCGLDVKHHLFFDQADRATSETIEKWGRKIKSIF</sequence>
<dbReference type="PANTHER" id="PTHR10204:SF34">
    <property type="entry name" value="NAD(P)H DEHYDROGENASE [QUINONE] 1 ISOFORM 1"/>
    <property type="match status" value="1"/>
</dbReference>
<dbReference type="EMBL" id="JAPMUA010000003">
    <property type="protein sequence ID" value="MDG3586334.1"/>
    <property type="molecule type" value="Genomic_DNA"/>
</dbReference>
<name>A0ABT6FST4_9FLAO</name>
<evidence type="ECO:0000313" key="5">
    <source>
        <dbReference type="Proteomes" id="UP001153642"/>
    </source>
</evidence>
<dbReference type="Pfam" id="PF02525">
    <property type="entry name" value="Flavodoxin_2"/>
    <property type="match status" value="1"/>
</dbReference>
<gene>
    <name evidence="4" type="ORF">OSR52_10665</name>
</gene>
<proteinExistence type="inferred from homology"/>
<keyword evidence="2" id="KW-0560">Oxidoreductase</keyword>
<feature type="domain" description="Flavodoxin-like fold" evidence="3">
    <location>
        <begin position="1"/>
        <end position="180"/>
    </location>
</feature>